<organism evidence="1">
    <name type="scientific">marine sediment metagenome</name>
    <dbReference type="NCBI Taxonomy" id="412755"/>
    <lineage>
        <taxon>unclassified sequences</taxon>
        <taxon>metagenomes</taxon>
        <taxon>ecological metagenomes</taxon>
    </lineage>
</organism>
<gene>
    <name evidence="1" type="ORF">S12H4_27563</name>
</gene>
<dbReference type="EMBL" id="BARW01015742">
    <property type="protein sequence ID" value="GAI98392.1"/>
    <property type="molecule type" value="Genomic_DNA"/>
</dbReference>
<protein>
    <recommendedName>
        <fullName evidence="2">Glutamine amidotransferase type-2 domain-containing protein</fullName>
    </recommendedName>
</protein>
<accession>X1SZ96</accession>
<proteinExistence type="predicted"/>
<evidence type="ECO:0000313" key="1">
    <source>
        <dbReference type="EMBL" id="GAI98392.1"/>
    </source>
</evidence>
<comment type="caution">
    <text evidence="1">The sequence shown here is derived from an EMBL/GenBank/DDBJ whole genome shotgun (WGS) entry which is preliminary data.</text>
</comment>
<sequence>MSDIIKHECGIALIRLLKPLEYYQIKYGSWKYGLQKLYLLMEKQHNRGQDGAGIVCIKLELQPGKKYI</sequence>
<evidence type="ECO:0008006" key="2">
    <source>
        <dbReference type="Google" id="ProtNLM"/>
    </source>
</evidence>
<feature type="non-terminal residue" evidence="1">
    <location>
        <position position="68"/>
    </location>
</feature>
<name>X1SZ96_9ZZZZ</name>
<dbReference type="AlphaFoldDB" id="X1SZ96"/>
<reference evidence="1" key="1">
    <citation type="journal article" date="2014" name="Front. Microbiol.">
        <title>High frequency of phylogenetically diverse reductive dehalogenase-homologous genes in deep subseafloor sedimentary metagenomes.</title>
        <authorList>
            <person name="Kawai M."/>
            <person name="Futagami T."/>
            <person name="Toyoda A."/>
            <person name="Takaki Y."/>
            <person name="Nishi S."/>
            <person name="Hori S."/>
            <person name="Arai W."/>
            <person name="Tsubouchi T."/>
            <person name="Morono Y."/>
            <person name="Uchiyama I."/>
            <person name="Ito T."/>
            <person name="Fujiyama A."/>
            <person name="Inagaki F."/>
            <person name="Takami H."/>
        </authorList>
    </citation>
    <scope>NUCLEOTIDE SEQUENCE</scope>
    <source>
        <strain evidence="1">Expedition CK06-06</strain>
    </source>
</reference>